<dbReference type="EMBL" id="ML978125">
    <property type="protein sequence ID" value="KAF2099308.1"/>
    <property type="molecule type" value="Genomic_DNA"/>
</dbReference>
<keyword evidence="3" id="KW-1185">Reference proteome</keyword>
<evidence type="ECO:0000313" key="2">
    <source>
        <dbReference type="EMBL" id="KAF2099308.1"/>
    </source>
</evidence>
<organism evidence="2 3">
    <name type="scientific">Rhizodiscina lignyota</name>
    <dbReference type="NCBI Taxonomy" id="1504668"/>
    <lineage>
        <taxon>Eukaryota</taxon>
        <taxon>Fungi</taxon>
        <taxon>Dikarya</taxon>
        <taxon>Ascomycota</taxon>
        <taxon>Pezizomycotina</taxon>
        <taxon>Dothideomycetes</taxon>
        <taxon>Pleosporomycetidae</taxon>
        <taxon>Aulographales</taxon>
        <taxon>Rhizodiscinaceae</taxon>
        <taxon>Rhizodiscina</taxon>
    </lineage>
</organism>
<feature type="domain" description="Methyltransferase" evidence="1">
    <location>
        <begin position="33"/>
        <end position="142"/>
    </location>
</feature>
<dbReference type="SUPFAM" id="SSF53335">
    <property type="entry name" value="S-adenosyl-L-methionine-dependent methyltransferases"/>
    <property type="match status" value="1"/>
</dbReference>
<keyword evidence="2" id="KW-0489">Methyltransferase</keyword>
<dbReference type="CDD" id="cd02440">
    <property type="entry name" value="AdoMet_MTases"/>
    <property type="match status" value="1"/>
</dbReference>
<sequence length="277" mass="30081">MDHWSSAAYSSAASFVPKLTSTVVQYLAPRPTDRILDIGCGDGILTAQVAAMVPSGQVLGLDASQSMIKAAQEKSASSNCTYRVQDCAALLKSAPSDVLNGSWDKVFSNAALHWILRYAEPKASVFEAVREALKPDGVLVFEMGGAGNCAEIHAAMVAGLIARGIPTAEAHAASPWFFPSEAWMRKTLEDVGLVVEKLETEYRPTKLTPKTEDGKGGLEGWLKLMCAPFLDKFKTQKEKDDVVRWVADLLDGIITRTEDGSQWMGYVRLRVIARKSA</sequence>
<dbReference type="PANTHER" id="PTHR43861">
    <property type="entry name" value="TRANS-ACONITATE 2-METHYLTRANSFERASE-RELATED"/>
    <property type="match status" value="1"/>
</dbReference>
<dbReference type="OrthoDB" id="6329284at2759"/>
<name>A0A9P4IHC4_9PEZI</name>
<keyword evidence="2" id="KW-0808">Transferase</keyword>
<dbReference type="InterPro" id="IPR025714">
    <property type="entry name" value="Methyltranfer_dom"/>
</dbReference>
<dbReference type="GO" id="GO:0008168">
    <property type="term" value="F:methyltransferase activity"/>
    <property type="evidence" value="ECO:0007669"/>
    <property type="project" value="UniProtKB-KW"/>
</dbReference>
<gene>
    <name evidence="2" type="ORF">NA57DRAFT_55280</name>
</gene>
<dbReference type="PANTHER" id="PTHR43861:SF1">
    <property type="entry name" value="TRANS-ACONITATE 2-METHYLTRANSFERASE"/>
    <property type="match status" value="1"/>
</dbReference>
<proteinExistence type="predicted"/>
<evidence type="ECO:0000259" key="1">
    <source>
        <dbReference type="Pfam" id="PF13847"/>
    </source>
</evidence>
<dbReference type="Proteomes" id="UP000799772">
    <property type="component" value="Unassembled WGS sequence"/>
</dbReference>
<dbReference type="AlphaFoldDB" id="A0A9P4IHC4"/>
<dbReference type="InterPro" id="IPR029063">
    <property type="entry name" value="SAM-dependent_MTases_sf"/>
</dbReference>
<dbReference type="Pfam" id="PF13847">
    <property type="entry name" value="Methyltransf_31"/>
    <property type="match status" value="1"/>
</dbReference>
<dbReference type="GO" id="GO:0032259">
    <property type="term" value="P:methylation"/>
    <property type="evidence" value="ECO:0007669"/>
    <property type="project" value="UniProtKB-KW"/>
</dbReference>
<reference evidence="2" key="1">
    <citation type="journal article" date="2020" name="Stud. Mycol.">
        <title>101 Dothideomycetes genomes: a test case for predicting lifestyles and emergence of pathogens.</title>
        <authorList>
            <person name="Haridas S."/>
            <person name="Albert R."/>
            <person name="Binder M."/>
            <person name="Bloem J."/>
            <person name="Labutti K."/>
            <person name="Salamov A."/>
            <person name="Andreopoulos B."/>
            <person name="Baker S."/>
            <person name="Barry K."/>
            <person name="Bills G."/>
            <person name="Bluhm B."/>
            <person name="Cannon C."/>
            <person name="Castanera R."/>
            <person name="Culley D."/>
            <person name="Daum C."/>
            <person name="Ezra D."/>
            <person name="Gonzalez J."/>
            <person name="Henrissat B."/>
            <person name="Kuo A."/>
            <person name="Liang C."/>
            <person name="Lipzen A."/>
            <person name="Lutzoni F."/>
            <person name="Magnuson J."/>
            <person name="Mondo S."/>
            <person name="Nolan M."/>
            <person name="Ohm R."/>
            <person name="Pangilinan J."/>
            <person name="Park H.-J."/>
            <person name="Ramirez L."/>
            <person name="Alfaro M."/>
            <person name="Sun H."/>
            <person name="Tritt A."/>
            <person name="Yoshinaga Y."/>
            <person name="Zwiers L.-H."/>
            <person name="Turgeon B."/>
            <person name="Goodwin S."/>
            <person name="Spatafora J."/>
            <person name="Crous P."/>
            <person name="Grigoriev I."/>
        </authorList>
    </citation>
    <scope>NUCLEOTIDE SEQUENCE</scope>
    <source>
        <strain evidence="2">CBS 133067</strain>
    </source>
</reference>
<comment type="caution">
    <text evidence="2">The sequence shown here is derived from an EMBL/GenBank/DDBJ whole genome shotgun (WGS) entry which is preliminary data.</text>
</comment>
<dbReference type="Gene3D" id="3.40.50.150">
    <property type="entry name" value="Vaccinia Virus protein VP39"/>
    <property type="match status" value="1"/>
</dbReference>
<accession>A0A9P4IHC4</accession>
<evidence type="ECO:0000313" key="3">
    <source>
        <dbReference type="Proteomes" id="UP000799772"/>
    </source>
</evidence>
<protein>
    <submittedName>
        <fullName evidence="2">S-adenosyl-L-methionine-dependent methyltransferase</fullName>
    </submittedName>
</protein>